<feature type="transmembrane region" description="Helical" evidence="9">
    <location>
        <begin position="133"/>
        <end position="157"/>
    </location>
</feature>
<evidence type="ECO:0000256" key="6">
    <source>
        <dbReference type="ARBA" id="ARBA00022989"/>
    </source>
</evidence>
<dbReference type="GO" id="GO:0015141">
    <property type="term" value="F:succinate transmembrane transporter activity"/>
    <property type="evidence" value="ECO:0007669"/>
    <property type="project" value="UniProtKB-ARBA"/>
</dbReference>
<feature type="transmembrane region" description="Helical" evidence="9">
    <location>
        <begin position="404"/>
        <end position="427"/>
    </location>
</feature>
<feature type="transmembrane region" description="Helical" evidence="9">
    <location>
        <begin position="206"/>
        <end position="225"/>
    </location>
</feature>
<feature type="transmembrane region" description="Helical" evidence="9">
    <location>
        <begin position="334"/>
        <end position="354"/>
    </location>
</feature>
<feature type="transmembrane region" description="Helical" evidence="9">
    <location>
        <begin position="34"/>
        <end position="50"/>
    </location>
</feature>
<dbReference type="InterPro" id="IPR031312">
    <property type="entry name" value="Na/sul_symport_CS"/>
</dbReference>
<keyword evidence="6 9" id="KW-1133">Transmembrane helix</keyword>
<dbReference type="EMBL" id="FQUW01000015">
    <property type="protein sequence ID" value="SHF09624.1"/>
    <property type="molecule type" value="Genomic_DNA"/>
</dbReference>
<keyword evidence="4" id="KW-0813">Transport</keyword>
<evidence type="ECO:0000256" key="1">
    <source>
        <dbReference type="ARBA" id="ARBA00004141"/>
    </source>
</evidence>
<dbReference type="NCBIfam" id="TIGR00785">
    <property type="entry name" value="dass"/>
    <property type="match status" value="1"/>
</dbReference>
<feature type="transmembrane region" description="Helical" evidence="9">
    <location>
        <begin position="163"/>
        <end position="185"/>
    </location>
</feature>
<proteinExistence type="inferred from homology"/>
<organism evidence="10 11">
    <name type="scientific">Desulfofundulus australicus DSM 11792</name>
    <dbReference type="NCBI Taxonomy" id="1121425"/>
    <lineage>
        <taxon>Bacteria</taxon>
        <taxon>Bacillati</taxon>
        <taxon>Bacillota</taxon>
        <taxon>Clostridia</taxon>
        <taxon>Eubacteriales</taxon>
        <taxon>Peptococcaceae</taxon>
        <taxon>Desulfofundulus</taxon>
    </lineage>
</organism>
<comment type="subcellular location">
    <subcellularLocation>
        <location evidence="1">Membrane</location>
        <topology evidence="1">Multi-pass membrane protein</topology>
    </subcellularLocation>
</comment>
<feature type="transmembrane region" description="Helical" evidence="9">
    <location>
        <begin position="459"/>
        <end position="484"/>
    </location>
</feature>
<evidence type="ECO:0000256" key="9">
    <source>
        <dbReference type="SAM" id="Phobius"/>
    </source>
</evidence>
<keyword evidence="5 9" id="KW-0812">Transmembrane</keyword>
<feature type="transmembrane region" description="Helical" evidence="9">
    <location>
        <begin position="245"/>
        <end position="267"/>
    </location>
</feature>
<evidence type="ECO:0000256" key="2">
    <source>
        <dbReference type="ARBA" id="ARBA00006772"/>
    </source>
</evidence>
<dbReference type="PROSITE" id="PS01271">
    <property type="entry name" value="NA_SULFATE"/>
    <property type="match status" value="1"/>
</dbReference>
<dbReference type="CDD" id="cd01115">
    <property type="entry name" value="SLC13_permease"/>
    <property type="match status" value="1"/>
</dbReference>
<protein>
    <recommendedName>
        <fullName evidence="3">Sodium-dependent dicarboxylate transporter SdcS</fullName>
    </recommendedName>
    <alternativeName>
        <fullName evidence="8">Na(+)/dicarboxylate symporter</fullName>
    </alternativeName>
</protein>
<dbReference type="Proteomes" id="UP000184196">
    <property type="component" value="Unassembled WGS sequence"/>
</dbReference>
<dbReference type="RefSeq" id="WP_207545630.1">
    <property type="nucleotide sequence ID" value="NZ_FQUW01000015.1"/>
</dbReference>
<keyword evidence="11" id="KW-1185">Reference proteome</keyword>
<evidence type="ECO:0000256" key="8">
    <source>
        <dbReference type="ARBA" id="ARBA00031174"/>
    </source>
</evidence>
<dbReference type="InterPro" id="IPR001898">
    <property type="entry name" value="SLC13A/DASS"/>
</dbReference>
<evidence type="ECO:0000256" key="4">
    <source>
        <dbReference type="ARBA" id="ARBA00022448"/>
    </source>
</evidence>
<comment type="similarity">
    <text evidence="2">Belongs to the SLC13A/DASS transporter (TC 2.A.47) family. NADC subfamily.</text>
</comment>
<dbReference type="Pfam" id="PF00939">
    <property type="entry name" value="Na_sulph_symp"/>
    <property type="match status" value="1"/>
</dbReference>
<feature type="transmembrane region" description="Helical" evidence="9">
    <location>
        <begin position="434"/>
        <end position="453"/>
    </location>
</feature>
<feature type="transmembrane region" description="Helical" evidence="9">
    <location>
        <begin position="375"/>
        <end position="392"/>
    </location>
</feature>
<dbReference type="GO" id="GO:0005886">
    <property type="term" value="C:plasma membrane"/>
    <property type="evidence" value="ECO:0007669"/>
    <property type="project" value="TreeGrafter"/>
</dbReference>
<dbReference type="PANTHER" id="PTHR10283:SF82">
    <property type="entry name" value="SOLUTE CARRIER FAMILY 13 MEMBER 2"/>
    <property type="match status" value="1"/>
</dbReference>
<gene>
    <name evidence="10" type="ORF">SAMN02745218_01425</name>
</gene>
<evidence type="ECO:0000313" key="11">
    <source>
        <dbReference type="Proteomes" id="UP000184196"/>
    </source>
</evidence>
<reference evidence="11" key="1">
    <citation type="submission" date="2016-11" db="EMBL/GenBank/DDBJ databases">
        <authorList>
            <person name="Varghese N."/>
            <person name="Submissions S."/>
        </authorList>
    </citation>
    <scope>NUCLEOTIDE SEQUENCE [LARGE SCALE GENOMIC DNA]</scope>
    <source>
        <strain evidence="11">DSM 11792</strain>
    </source>
</reference>
<dbReference type="PANTHER" id="PTHR10283">
    <property type="entry name" value="SOLUTE CARRIER FAMILY 13 MEMBER"/>
    <property type="match status" value="1"/>
</dbReference>
<feature type="transmembrane region" description="Helical" evidence="9">
    <location>
        <begin position="496"/>
        <end position="519"/>
    </location>
</feature>
<name>A0A1M4YUY1_9FIRM</name>
<evidence type="ECO:0000256" key="3">
    <source>
        <dbReference type="ARBA" id="ARBA00020150"/>
    </source>
</evidence>
<feature type="transmembrane region" description="Helical" evidence="9">
    <location>
        <begin position="62"/>
        <end position="82"/>
    </location>
</feature>
<feature type="transmembrane region" description="Helical" evidence="9">
    <location>
        <begin position="300"/>
        <end position="322"/>
    </location>
</feature>
<evidence type="ECO:0000256" key="7">
    <source>
        <dbReference type="ARBA" id="ARBA00023136"/>
    </source>
</evidence>
<dbReference type="AlphaFoldDB" id="A0A1M4YUY1"/>
<keyword evidence="7 9" id="KW-0472">Membrane</keyword>
<evidence type="ECO:0000313" key="10">
    <source>
        <dbReference type="EMBL" id="SHF09624.1"/>
    </source>
</evidence>
<sequence>MSSAKVDALSRTQMQPVKQAISEAEERFEHMRRTAGFFLAPALFLAIYFWPMPGLSPQAHALAAVMAFTITCWITECIPIPVASMLGPTLAVVLGVATAREAYTAMADPTVLLFLGGFLLAKAMEVHGLDRRFALRILSLGSISRTSTMILLGVGGVTGFLSMWLSNTATAAMMFPITLGVLTALNRIITTMHGREIDNSKYQTGMLLTIAYAASIGGMATPIGTPPNMITIGLIEKATGVRIAFFQWMMLALPIALLMFLVLWLYFNWRCPSAQKDLKGAASFIAAERKAQGSWKRGEINALIAFLVAVALWVTPGFIALFGGGTGSPLYKSYQAIFPEASVAIIAASLLFFLPVDFKKREFTLNWKQAVHIDWGTLLLFGGGLSLGEMMFKTGLAEAIGKGLVAITGAHTLVAITALALGLAILLTETTSNTAAATMVVPIVIGIASAAGVNPIPPAVAVALGASMAFVLPVSTPPNAIVYGSGMVPITQMVKYGLLLDIIGYLIVLAGVLALTPLLGL</sequence>
<accession>A0A1M4YUY1</accession>
<evidence type="ECO:0000256" key="5">
    <source>
        <dbReference type="ARBA" id="ARBA00022692"/>
    </source>
</evidence>